<dbReference type="SUPFAM" id="SSF46626">
    <property type="entry name" value="Cytochrome c"/>
    <property type="match status" value="1"/>
</dbReference>
<dbReference type="EMBL" id="CP036272">
    <property type="protein sequence ID" value="QDT61690.1"/>
    <property type="molecule type" value="Genomic_DNA"/>
</dbReference>
<evidence type="ECO:0000259" key="7">
    <source>
        <dbReference type="PROSITE" id="PS51007"/>
    </source>
</evidence>
<dbReference type="Proteomes" id="UP000315003">
    <property type="component" value="Chromosome"/>
</dbReference>
<dbReference type="InterPro" id="IPR013039">
    <property type="entry name" value="DUF1588"/>
</dbReference>
<feature type="signal peptide" evidence="6">
    <location>
        <begin position="1"/>
        <end position="21"/>
    </location>
</feature>
<feature type="chain" id="PRO_5022074442" evidence="6">
    <location>
        <begin position="22"/>
        <end position="924"/>
    </location>
</feature>
<feature type="region of interest" description="Disordered" evidence="5">
    <location>
        <begin position="904"/>
        <end position="924"/>
    </location>
</feature>
<dbReference type="InterPro" id="IPR011478">
    <property type="entry name" value="DUF1585"/>
</dbReference>
<gene>
    <name evidence="8" type="ORF">SV7mr_42290</name>
</gene>
<keyword evidence="3 4" id="KW-0408">Iron</keyword>
<dbReference type="InterPro" id="IPR011429">
    <property type="entry name" value="Cyt_c_Planctomycete-type"/>
</dbReference>
<dbReference type="Pfam" id="PF07637">
    <property type="entry name" value="PSD5"/>
    <property type="match status" value="1"/>
</dbReference>
<dbReference type="InterPro" id="IPR013043">
    <property type="entry name" value="DUF1595"/>
</dbReference>
<evidence type="ECO:0000313" key="9">
    <source>
        <dbReference type="Proteomes" id="UP000315003"/>
    </source>
</evidence>
<dbReference type="Pfam" id="PF07631">
    <property type="entry name" value="PSD4"/>
    <property type="match status" value="1"/>
</dbReference>
<accession>A0A517SZW7</accession>
<sequence precursor="true">MTAFRLRHFCFQHLLACLAFAITFVGHTVTADEPTIEQKPPSEVLSLNQLKQRMAQQSSYLGQQANKPLPAAPEPQLQRFQDKVLPALTAACIDCHGPDEQEGNIRIDTLDPDLIHGQDVQWWLEVMAVLGKGEMPPADAAELADEDREQIVNWLSSELQTASAVRRSEQGHSSFRRMTRYEYNHALQDLLGLPFDFASDLPPESRSEDGFQNSSELLHLTQVQLETYRQSAFKALNLAVVKGDRPASNYWGVSMDEAAKTFWDQHNGKLAKAKKDHQADPEKLADEIERLEKSFRQPPNDVHYLQRSSKRVNKAEWQYHGARYAFAPSATLPSVPESFDTVAVLPPYRKLIVELGDQVGERGTLRVRVLASRGVKTDAQPPSLRLEFGWKASNDSRGSSVISDRDHQIDAPAEKPQFYQWDVPISQIHPRNGVRNISKMGDLPTPSEFIRFINSTVARGDIYIHYVEVTAPLYPQWPPQSHQRIFFESKHADDETEYAKAILQRFMSKAWRRPVTAEELERKLSVFHAIRPQCDQFVDAVVEVLATVLSSPHFLFLSQPTETAADDWQLASRLAMFLWCGLPDQRLTDLAAEQKLRDPNVLREEVQRMLADPRAKRFSKHFVRQWLGLQLLDYLKVDRKVHRGISDDLIESMAKEPIAMFEEVLANNHSVLDFLHADYTVANERLARHYGIHTEWGNEFRRIDLSGVSGRGGLLTQAGLLAMNSDGKDSHPLKRGIWLLETILNDPPPPPPPAVPVIDLADPEILKLTLKQRIENHRDQAACRSCHQKIDPWGIALENFDAVGRFRDKIDGKPVDASSELFNGQVLTGAEGLKRFLLSTRQDQFVRSMVYKLSAYGTGRPLTFSDRSEIESITANVRQRGDGLATLIEEIVLSDLFLQSKRSTKHAANSSDNEVQNKSRSSES</sequence>
<dbReference type="Pfam" id="PF07635">
    <property type="entry name" value="PSCyt1"/>
    <property type="match status" value="1"/>
</dbReference>
<dbReference type="InterPro" id="IPR013036">
    <property type="entry name" value="DUF1587"/>
</dbReference>
<dbReference type="AlphaFoldDB" id="A0A517SZW7"/>
<keyword evidence="1 4" id="KW-0349">Heme</keyword>
<keyword evidence="2 4" id="KW-0479">Metal-binding</keyword>
<evidence type="ECO:0000256" key="4">
    <source>
        <dbReference type="PROSITE-ProRule" id="PRU00433"/>
    </source>
</evidence>
<feature type="domain" description="Cytochrome c" evidence="7">
    <location>
        <begin position="71"/>
        <end position="159"/>
    </location>
</feature>
<dbReference type="InterPro" id="IPR009056">
    <property type="entry name" value="Cyt_c-like_dom"/>
</dbReference>
<dbReference type="GO" id="GO:0020037">
    <property type="term" value="F:heme binding"/>
    <property type="evidence" value="ECO:0007669"/>
    <property type="project" value="InterPro"/>
</dbReference>
<protein>
    <submittedName>
        <fullName evidence="8">Planctomycete cytochrome C</fullName>
    </submittedName>
</protein>
<evidence type="ECO:0000256" key="1">
    <source>
        <dbReference type="ARBA" id="ARBA00022617"/>
    </source>
</evidence>
<evidence type="ECO:0000313" key="8">
    <source>
        <dbReference type="EMBL" id="QDT61690.1"/>
    </source>
</evidence>
<evidence type="ECO:0000256" key="2">
    <source>
        <dbReference type="ARBA" id="ARBA00022723"/>
    </source>
</evidence>
<reference evidence="8 9" key="1">
    <citation type="submission" date="2019-02" db="EMBL/GenBank/DDBJ databases">
        <title>Deep-cultivation of Planctomycetes and their phenomic and genomic characterization uncovers novel biology.</title>
        <authorList>
            <person name="Wiegand S."/>
            <person name="Jogler M."/>
            <person name="Boedeker C."/>
            <person name="Pinto D."/>
            <person name="Vollmers J."/>
            <person name="Rivas-Marin E."/>
            <person name="Kohn T."/>
            <person name="Peeters S.H."/>
            <person name="Heuer A."/>
            <person name="Rast P."/>
            <person name="Oberbeckmann S."/>
            <person name="Bunk B."/>
            <person name="Jeske O."/>
            <person name="Meyerdierks A."/>
            <person name="Storesund J.E."/>
            <person name="Kallscheuer N."/>
            <person name="Luecker S."/>
            <person name="Lage O.M."/>
            <person name="Pohl T."/>
            <person name="Merkel B.J."/>
            <person name="Hornburger P."/>
            <person name="Mueller R.-W."/>
            <person name="Bruemmer F."/>
            <person name="Labrenz M."/>
            <person name="Spormann A.M."/>
            <person name="Op den Camp H."/>
            <person name="Overmann J."/>
            <person name="Amann R."/>
            <person name="Jetten M.S.M."/>
            <person name="Mascher T."/>
            <person name="Medema M.H."/>
            <person name="Devos D.P."/>
            <person name="Kaster A.-K."/>
            <person name="Ovreas L."/>
            <person name="Rohde M."/>
            <person name="Galperin M.Y."/>
            <person name="Jogler C."/>
        </authorList>
    </citation>
    <scope>NUCLEOTIDE SEQUENCE [LARGE SCALE GENOMIC DNA]</scope>
    <source>
        <strain evidence="8 9">SV_7m_r</strain>
    </source>
</reference>
<dbReference type="InterPro" id="IPR013042">
    <property type="entry name" value="DUF1592"/>
</dbReference>
<proteinExistence type="predicted"/>
<dbReference type="InterPro" id="IPR036909">
    <property type="entry name" value="Cyt_c-like_dom_sf"/>
</dbReference>
<evidence type="ECO:0000256" key="3">
    <source>
        <dbReference type="ARBA" id="ARBA00023004"/>
    </source>
</evidence>
<evidence type="ECO:0000256" key="5">
    <source>
        <dbReference type="SAM" id="MobiDB-lite"/>
    </source>
</evidence>
<dbReference type="Gene3D" id="1.10.760.10">
    <property type="entry name" value="Cytochrome c-like domain"/>
    <property type="match status" value="1"/>
</dbReference>
<dbReference type="GO" id="GO:0009055">
    <property type="term" value="F:electron transfer activity"/>
    <property type="evidence" value="ECO:0007669"/>
    <property type="project" value="InterPro"/>
</dbReference>
<keyword evidence="9" id="KW-1185">Reference proteome</keyword>
<dbReference type="GO" id="GO:0046872">
    <property type="term" value="F:metal ion binding"/>
    <property type="evidence" value="ECO:0007669"/>
    <property type="project" value="UniProtKB-KW"/>
</dbReference>
<name>A0A517SZW7_9BACT</name>
<dbReference type="Pfam" id="PF07627">
    <property type="entry name" value="PSCyt3"/>
    <property type="match status" value="1"/>
</dbReference>
<dbReference type="Pfam" id="PF07624">
    <property type="entry name" value="PSD2"/>
    <property type="match status" value="1"/>
</dbReference>
<keyword evidence="6" id="KW-0732">Signal</keyword>
<evidence type="ECO:0000256" key="6">
    <source>
        <dbReference type="SAM" id="SignalP"/>
    </source>
</evidence>
<dbReference type="RefSeq" id="WP_419187641.1">
    <property type="nucleotide sequence ID" value="NZ_CP036272.1"/>
</dbReference>
<dbReference type="Pfam" id="PF07626">
    <property type="entry name" value="PSD3"/>
    <property type="match status" value="1"/>
</dbReference>
<dbReference type="PROSITE" id="PS51007">
    <property type="entry name" value="CYTC"/>
    <property type="match status" value="1"/>
</dbReference>
<organism evidence="8 9">
    <name type="scientific">Stieleria bergensis</name>
    <dbReference type="NCBI Taxonomy" id="2528025"/>
    <lineage>
        <taxon>Bacteria</taxon>
        <taxon>Pseudomonadati</taxon>
        <taxon>Planctomycetota</taxon>
        <taxon>Planctomycetia</taxon>
        <taxon>Pirellulales</taxon>
        <taxon>Pirellulaceae</taxon>
        <taxon>Stieleria</taxon>
    </lineage>
</organism>
<feature type="compositionally biased region" description="Basic and acidic residues" evidence="5">
    <location>
        <begin position="915"/>
        <end position="924"/>
    </location>
</feature>